<dbReference type="AlphaFoldDB" id="A0A5C5XHC7"/>
<reference evidence="1 2" key="1">
    <citation type="submission" date="2019-02" db="EMBL/GenBank/DDBJ databases">
        <title>Deep-cultivation of Planctomycetes and their phenomic and genomic characterization uncovers novel biology.</title>
        <authorList>
            <person name="Wiegand S."/>
            <person name="Jogler M."/>
            <person name="Boedeker C."/>
            <person name="Pinto D."/>
            <person name="Vollmers J."/>
            <person name="Rivas-Marin E."/>
            <person name="Kohn T."/>
            <person name="Peeters S.H."/>
            <person name="Heuer A."/>
            <person name="Rast P."/>
            <person name="Oberbeckmann S."/>
            <person name="Bunk B."/>
            <person name="Jeske O."/>
            <person name="Meyerdierks A."/>
            <person name="Storesund J.E."/>
            <person name="Kallscheuer N."/>
            <person name="Luecker S."/>
            <person name="Lage O.M."/>
            <person name="Pohl T."/>
            <person name="Merkel B.J."/>
            <person name="Hornburger P."/>
            <person name="Mueller R.-W."/>
            <person name="Bruemmer F."/>
            <person name="Labrenz M."/>
            <person name="Spormann A.M."/>
            <person name="Op Den Camp H."/>
            <person name="Overmann J."/>
            <person name="Amann R."/>
            <person name="Jetten M.S.M."/>
            <person name="Mascher T."/>
            <person name="Medema M.H."/>
            <person name="Devos D.P."/>
            <person name="Kaster A.-K."/>
            <person name="Ovreas L."/>
            <person name="Rohde M."/>
            <person name="Galperin M.Y."/>
            <person name="Jogler C."/>
        </authorList>
    </citation>
    <scope>NUCLEOTIDE SEQUENCE [LARGE SCALE GENOMIC DNA]</scope>
    <source>
        <strain evidence="1 2">Pan54</strain>
    </source>
</reference>
<dbReference type="EMBL" id="SJPG01000001">
    <property type="protein sequence ID" value="TWT62088.1"/>
    <property type="molecule type" value="Genomic_DNA"/>
</dbReference>
<sequence>MIKNLRQWRANHEELFEEDCTVRYEIASNLEYYIYECYSYLPKLTGDWFTDGIKELEIHHSSNKPNCFKLLGSVWMLGNESGSIIEPFEIDITLNPLNDQYFAKTKFRFGFKGSNRPSKLTKYNFYVAGAMDNRPRRSCDWRIAIELSPPDPSGHELE</sequence>
<organism evidence="1 2">
    <name type="scientific">Rubinisphaera italica</name>
    <dbReference type="NCBI Taxonomy" id="2527969"/>
    <lineage>
        <taxon>Bacteria</taxon>
        <taxon>Pseudomonadati</taxon>
        <taxon>Planctomycetota</taxon>
        <taxon>Planctomycetia</taxon>
        <taxon>Planctomycetales</taxon>
        <taxon>Planctomycetaceae</taxon>
        <taxon>Rubinisphaera</taxon>
    </lineage>
</organism>
<evidence type="ECO:0000313" key="1">
    <source>
        <dbReference type="EMBL" id="TWT62088.1"/>
    </source>
</evidence>
<gene>
    <name evidence="1" type="ORF">Pan54_28270</name>
</gene>
<keyword evidence="2" id="KW-1185">Reference proteome</keyword>
<dbReference type="Proteomes" id="UP000316095">
    <property type="component" value="Unassembled WGS sequence"/>
</dbReference>
<evidence type="ECO:0000313" key="2">
    <source>
        <dbReference type="Proteomes" id="UP000316095"/>
    </source>
</evidence>
<name>A0A5C5XHC7_9PLAN</name>
<accession>A0A5C5XHC7</accession>
<protein>
    <submittedName>
        <fullName evidence="1">Uncharacterized protein</fullName>
    </submittedName>
</protein>
<proteinExistence type="predicted"/>
<comment type="caution">
    <text evidence="1">The sequence shown here is derived from an EMBL/GenBank/DDBJ whole genome shotgun (WGS) entry which is preliminary data.</text>
</comment>